<evidence type="ECO:0000256" key="4">
    <source>
        <dbReference type="ARBA" id="ARBA00005150"/>
    </source>
</evidence>
<keyword evidence="12 23" id="KW-0547">Nucleotide-binding</keyword>
<comment type="catalytic activity">
    <reaction evidence="21">
        <text>(6R)-5,10-methylenetetrahydrofolyl-(gamma-L-Glu)(n) + L-glutamate + ATP = (6R)-5,10-methylenetetrahydrofolyl-(gamma-L-Glu)(n+1) + ADP + phosphate + H(+)</text>
        <dbReference type="Rhea" id="RHEA:51912"/>
        <dbReference type="Rhea" id="RHEA-COMP:13257"/>
        <dbReference type="Rhea" id="RHEA-COMP:13258"/>
        <dbReference type="ChEBI" id="CHEBI:15378"/>
        <dbReference type="ChEBI" id="CHEBI:29985"/>
        <dbReference type="ChEBI" id="CHEBI:30616"/>
        <dbReference type="ChEBI" id="CHEBI:43474"/>
        <dbReference type="ChEBI" id="CHEBI:136572"/>
        <dbReference type="ChEBI" id="CHEBI:456216"/>
        <dbReference type="EC" id="6.3.2.17"/>
    </reaction>
</comment>
<evidence type="ECO:0000256" key="21">
    <source>
        <dbReference type="ARBA" id="ARBA00049035"/>
    </source>
</evidence>
<dbReference type="InterPro" id="IPR001645">
    <property type="entry name" value="Folylpolyglutamate_synth"/>
</dbReference>
<evidence type="ECO:0000313" key="26">
    <source>
        <dbReference type="EMBL" id="GLS82598.1"/>
    </source>
</evidence>
<dbReference type="SUPFAM" id="SSF53244">
    <property type="entry name" value="MurD-like peptide ligases, peptide-binding domain"/>
    <property type="match status" value="1"/>
</dbReference>
<evidence type="ECO:0000256" key="19">
    <source>
        <dbReference type="ARBA" id="ARBA00047493"/>
    </source>
</evidence>
<dbReference type="SUPFAM" id="SSF53623">
    <property type="entry name" value="MurD-like peptide ligases, catalytic domain"/>
    <property type="match status" value="1"/>
</dbReference>
<dbReference type="AlphaFoldDB" id="A0AA37TMT8"/>
<evidence type="ECO:0000256" key="7">
    <source>
        <dbReference type="ARBA" id="ARBA00013023"/>
    </source>
</evidence>
<dbReference type="PANTHER" id="PTHR11136">
    <property type="entry name" value="FOLYLPOLYGLUTAMATE SYNTHASE-RELATED"/>
    <property type="match status" value="1"/>
</dbReference>
<evidence type="ECO:0000256" key="6">
    <source>
        <dbReference type="ARBA" id="ARBA00011245"/>
    </source>
</evidence>
<dbReference type="InterPro" id="IPR004101">
    <property type="entry name" value="Mur_ligase_C"/>
</dbReference>
<dbReference type="PROSITE" id="PS01012">
    <property type="entry name" value="FOLYLPOLYGLU_SYNT_2"/>
    <property type="match status" value="1"/>
</dbReference>
<evidence type="ECO:0000256" key="1">
    <source>
        <dbReference type="ARBA" id="ARBA00001946"/>
    </source>
</evidence>
<keyword evidence="11" id="KW-0479">Metal-binding</keyword>
<evidence type="ECO:0000256" key="8">
    <source>
        <dbReference type="ARBA" id="ARBA00013025"/>
    </source>
</evidence>
<evidence type="ECO:0000256" key="2">
    <source>
        <dbReference type="ARBA" id="ARBA00002714"/>
    </source>
</evidence>
<dbReference type="PANTHER" id="PTHR11136:SF0">
    <property type="entry name" value="DIHYDROFOLATE SYNTHETASE-RELATED"/>
    <property type="match status" value="1"/>
</dbReference>
<feature type="domain" description="Mur ligase central" evidence="25">
    <location>
        <begin position="54"/>
        <end position="229"/>
    </location>
</feature>
<evidence type="ECO:0000256" key="18">
    <source>
        <dbReference type="ARBA" id="ARBA00032510"/>
    </source>
</evidence>
<dbReference type="Gene3D" id="3.40.1190.10">
    <property type="entry name" value="Mur-like, catalytic domain"/>
    <property type="match status" value="1"/>
</dbReference>
<comment type="similarity">
    <text evidence="5 23">Belongs to the folylpolyglutamate synthase family.</text>
</comment>
<dbReference type="PIRSF" id="PIRSF001563">
    <property type="entry name" value="Folylpolyglu_synth"/>
    <property type="match status" value="1"/>
</dbReference>
<evidence type="ECO:0000256" key="9">
    <source>
        <dbReference type="ARBA" id="ARBA00019357"/>
    </source>
</evidence>
<evidence type="ECO:0000256" key="3">
    <source>
        <dbReference type="ARBA" id="ARBA00004799"/>
    </source>
</evidence>
<comment type="pathway">
    <text evidence="3">Cofactor biosynthesis; tetrahydrofolate biosynthesis; 7,8-dihydrofolate from 2-amino-4-hydroxy-6-hydroxymethyl-7,8-dihydropteridine diphosphate and 4-aminobenzoate: step 2/2.</text>
</comment>
<dbReference type="GO" id="GO:0005737">
    <property type="term" value="C:cytoplasm"/>
    <property type="evidence" value="ECO:0007669"/>
    <property type="project" value="TreeGrafter"/>
</dbReference>
<dbReference type="FunFam" id="3.40.1190.10:FF:000004">
    <property type="entry name" value="Dihydrofolate synthase/folylpolyglutamate synthase"/>
    <property type="match status" value="1"/>
</dbReference>
<evidence type="ECO:0000256" key="13">
    <source>
        <dbReference type="ARBA" id="ARBA00022840"/>
    </source>
</evidence>
<evidence type="ECO:0000256" key="23">
    <source>
        <dbReference type="PIRNR" id="PIRNR001563"/>
    </source>
</evidence>
<evidence type="ECO:0000256" key="15">
    <source>
        <dbReference type="ARBA" id="ARBA00022909"/>
    </source>
</evidence>
<comment type="catalytic activity">
    <reaction evidence="22">
        <text>7,8-dihydropteroate + L-glutamate + ATP = 7,8-dihydrofolate + ADP + phosphate + H(+)</text>
        <dbReference type="Rhea" id="RHEA:23584"/>
        <dbReference type="ChEBI" id="CHEBI:15378"/>
        <dbReference type="ChEBI" id="CHEBI:17839"/>
        <dbReference type="ChEBI" id="CHEBI:29985"/>
        <dbReference type="ChEBI" id="CHEBI:30616"/>
        <dbReference type="ChEBI" id="CHEBI:43474"/>
        <dbReference type="ChEBI" id="CHEBI:57451"/>
        <dbReference type="ChEBI" id="CHEBI:456216"/>
        <dbReference type="EC" id="6.3.2.12"/>
    </reaction>
</comment>
<evidence type="ECO:0000256" key="22">
    <source>
        <dbReference type="ARBA" id="ARBA00049161"/>
    </source>
</evidence>
<proteinExistence type="inferred from homology"/>
<comment type="function">
    <text evidence="2">Functions in two distinct reactions of the de novo folate biosynthetic pathway. Catalyzes the addition of a glutamate residue to dihydropteroate (7,8-dihydropteroate or H2Pte) to form dihydrofolate (7,8-dihydrofolate monoglutamate or H2Pte-Glu). Also catalyzes successive additions of L-glutamate to tetrahydrofolate or 10-formyltetrahydrofolate or 5,10-methylenetetrahydrofolate, leading to folylpolyglutamate derivatives.</text>
</comment>
<dbReference type="NCBIfam" id="NF008101">
    <property type="entry name" value="PRK10846.1"/>
    <property type="match status" value="1"/>
</dbReference>
<evidence type="ECO:0000256" key="11">
    <source>
        <dbReference type="ARBA" id="ARBA00022723"/>
    </source>
</evidence>
<keyword evidence="10 23" id="KW-0436">Ligase</keyword>
<comment type="catalytic activity">
    <reaction evidence="19">
        <text>(6S)-5,6,7,8-tetrahydrofolyl-(gamma-L-Glu)(n) + L-glutamate + ATP = (6S)-5,6,7,8-tetrahydrofolyl-(gamma-L-Glu)(n+1) + ADP + phosphate + H(+)</text>
        <dbReference type="Rhea" id="RHEA:10580"/>
        <dbReference type="Rhea" id="RHEA-COMP:14738"/>
        <dbReference type="Rhea" id="RHEA-COMP:14740"/>
        <dbReference type="ChEBI" id="CHEBI:15378"/>
        <dbReference type="ChEBI" id="CHEBI:29985"/>
        <dbReference type="ChEBI" id="CHEBI:30616"/>
        <dbReference type="ChEBI" id="CHEBI:43474"/>
        <dbReference type="ChEBI" id="CHEBI:141005"/>
        <dbReference type="ChEBI" id="CHEBI:456216"/>
        <dbReference type="EC" id="6.3.2.17"/>
    </reaction>
</comment>
<keyword evidence="15" id="KW-0289">Folate biosynthesis</keyword>
<keyword evidence="27" id="KW-1185">Reference proteome</keyword>
<evidence type="ECO:0000259" key="25">
    <source>
        <dbReference type="Pfam" id="PF08245"/>
    </source>
</evidence>
<comment type="cofactor">
    <cofactor evidence="1">
        <name>Mg(2+)</name>
        <dbReference type="ChEBI" id="CHEBI:18420"/>
    </cofactor>
</comment>
<sequence>MNSVTRYTSQSINDWLDYLMAVHPKDIDLGLTRVKDVAQRMQLDKFPSSKVITVAGTNGKGSCCAILESVLLQSGYTVGVFSSPHFEHYRERVRFNKSQLEDGRHCEAFNAIEQARGKTSLTFFEFSALGALYLFAQEQPNYIILEVGLGGRLDATNIVDADVAIVTSIALDHVEYLGNTRSSIGREKAGITRKGRPAFVGEPDVPTGLTDAIKETGADAYFVGKDFEYDEQDASWQFSLKSIKLEGLVKPNLVLANAATALAALKWLMPNLDIQTLNKGLALASLPGRMEQLMSAPTVIADVAHNPHAAEYLAKQLKRYSGRGKRYAIVGMLKDKDVAATLAQLDGCFDHWLLCDLSGPRAASAVELAEQLDDKAISSCYANTKEAWRALYPQLSKQDMVIVFGSFYTVADFKKNVI</sequence>
<comment type="caution">
    <text evidence="26">The sequence shown here is derived from an EMBL/GenBank/DDBJ whole genome shotgun (WGS) entry which is preliminary data.</text>
</comment>
<dbReference type="InterPro" id="IPR036565">
    <property type="entry name" value="Mur-like_cat_sf"/>
</dbReference>
<feature type="domain" description="Mur ligase C-terminal" evidence="24">
    <location>
        <begin position="288"/>
        <end position="407"/>
    </location>
</feature>
<dbReference type="GO" id="GO:0046656">
    <property type="term" value="P:folic acid biosynthetic process"/>
    <property type="evidence" value="ECO:0007669"/>
    <property type="project" value="UniProtKB-KW"/>
</dbReference>
<protein>
    <recommendedName>
        <fullName evidence="9">Dihydrofolate synthase/folylpolyglutamate synthase</fullName>
        <ecNumber evidence="7">6.3.2.12</ecNumber>
        <ecNumber evidence="8">6.3.2.17</ecNumber>
    </recommendedName>
    <alternativeName>
        <fullName evidence="18">Folylpoly-gamma-glutamate synthetase-dihydrofolate synthetase</fullName>
    </alternativeName>
    <alternativeName>
        <fullName evidence="16">Folylpolyglutamate synthetase</fullName>
    </alternativeName>
    <alternativeName>
        <fullName evidence="17">Tetrahydrofolylpolyglutamate synthase</fullName>
    </alternativeName>
</protein>
<dbReference type="PROSITE" id="PS01011">
    <property type="entry name" value="FOLYLPOLYGLU_SYNT_1"/>
    <property type="match status" value="1"/>
</dbReference>
<dbReference type="GO" id="GO:0004326">
    <property type="term" value="F:tetrahydrofolylpolyglutamate synthase activity"/>
    <property type="evidence" value="ECO:0007669"/>
    <property type="project" value="UniProtKB-EC"/>
</dbReference>
<organism evidence="26 27">
    <name type="scientific">Paraferrimonas haliotis</name>
    <dbReference type="NCBI Taxonomy" id="2013866"/>
    <lineage>
        <taxon>Bacteria</taxon>
        <taxon>Pseudomonadati</taxon>
        <taxon>Pseudomonadota</taxon>
        <taxon>Gammaproteobacteria</taxon>
        <taxon>Alteromonadales</taxon>
        <taxon>Ferrimonadaceae</taxon>
        <taxon>Paraferrimonas</taxon>
    </lineage>
</organism>
<comment type="pathway">
    <text evidence="4">Cofactor biosynthesis; tetrahydrofolylpolyglutamate biosynthesis.</text>
</comment>
<dbReference type="Proteomes" id="UP001157439">
    <property type="component" value="Unassembled WGS sequence"/>
</dbReference>
<evidence type="ECO:0000259" key="24">
    <source>
        <dbReference type="Pfam" id="PF02875"/>
    </source>
</evidence>
<dbReference type="GO" id="GO:0008841">
    <property type="term" value="F:dihydrofolate synthase activity"/>
    <property type="evidence" value="ECO:0007669"/>
    <property type="project" value="UniProtKB-EC"/>
</dbReference>
<dbReference type="InterPro" id="IPR018109">
    <property type="entry name" value="Folylpolyglutamate_synth_CS"/>
</dbReference>
<evidence type="ECO:0000256" key="20">
    <source>
        <dbReference type="ARBA" id="ARBA00047808"/>
    </source>
</evidence>
<evidence type="ECO:0000313" key="27">
    <source>
        <dbReference type="Proteomes" id="UP001157439"/>
    </source>
</evidence>
<dbReference type="RefSeq" id="WP_179287562.1">
    <property type="nucleotide sequence ID" value="NZ_BSPO01000002.1"/>
</dbReference>
<dbReference type="EC" id="6.3.2.17" evidence="8"/>
<accession>A0AA37TMT8</accession>
<keyword evidence="14" id="KW-0460">Magnesium</keyword>
<evidence type="ECO:0000256" key="5">
    <source>
        <dbReference type="ARBA" id="ARBA00008276"/>
    </source>
</evidence>
<evidence type="ECO:0000256" key="17">
    <source>
        <dbReference type="ARBA" id="ARBA00030592"/>
    </source>
</evidence>
<dbReference type="Pfam" id="PF02875">
    <property type="entry name" value="Mur_ligase_C"/>
    <property type="match status" value="1"/>
</dbReference>
<evidence type="ECO:0000256" key="10">
    <source>
        <dbReference type="ARBA" id="ARBA00022598"/>
    </source>
</evidence>
<dbReference type="GO" id="GO:0005524">
    <property type="term" value="F:ATP binding"/>
    <property type="evidence" value="ECO:0007669"/>
    <property type="project" value="UniProtKB-KW"/>
</dbReference>
<comment type="subunit">
    <text evidence="6">Monomer.</text>
</comment>
<dbReference type="InterPro" id="IPR013221">
    <property type="entry name" value="Mur_ligase_cen"/>
</dbReference>
<dbReference type="NCBIfam" id="TIGR01499">
    <property type="entry name" value="folC"/>
    <property type="match status" value="1"/>
</dbReference>
<dbReference type="Gene3D" id="3.90.190.20">
    <property type="entry name" value="Mur ligase, C-terminal domain"/>
    <property type="match status" value="1"/>
</dbReference>
<evidence type="ECO:0000256" key="12">
    <source>
        <dbReference type="ARBA" id="ARBA00022741"/>
    </source>
</evidence>
<evidence type="ECO:0000256" key="14">
    <source>
        <dbReference type="ARBA" id="ARBA00022842"/>
    </source>
</evidence>
<dbReference type="EMBL" id="BSPO01000002">
    <property type="protein sequence ID" value="GLS82598.1"/>
    <property type="molecule type" value="Genomic_DNA"/>
</dbReference>
<reference evidence="26 27" key="1">
    <citation type="journal article" date="2014" name="Int. J. Syst. Evol. Microbiol.">
        <title>Complete genome sequence of Corynebacterium casei LMG S-19264T (=DSM 44701T), isolated from a smear-ripened cheese.</title>
        <authorList>
            <consortium name="US DOE Joint Genome Institute (JGI-PGF)"/>
            <person name="Walter F."/>
            <person name="Albersmeier A."/>
            <person name="Kalinowski J."/>
            <person name="Ruckert C."/>
        </authorList>
    </citation>
    <scope>NUCLEOTIDE SEQUENCE [LARGE SCALE GENOMIC DNA]</scope>
    <source>
        <strain evidence="26 27">NBRC 112785</strain>
    </source>
</reference>
<comment type="catalytic activity">
    <reaction evidence="20">
        <text>10-formyltetrahydrofolyl-(gamma-L-Glu)(n) + L-glutamate + ATP = 10-formyltetrahydrofolyl-(gamma-L-Glu)(n+1) + ADP + phosphate + H(+)</text>
        <dbReference type="Rhea" id="RHEA:51904"/>
        <dbReference type="Rhea" id="RHEA-COMP:13088"/>
        <dbReference type="Rhea" id="RHEA-COMP:14300"/>
        <dbReference type="ChEBI" id="CHEBI:15378"/>
        <dbReference type="ChEBI" id="CHEBI:29985"/>
        <dbReference type="ChEBI" id="CHEBI:30616"/>
        <dbReference type="ChEBI" id="CHEBI:43474"/>
        <dbReference type="ChEBI" id="CHEBI:134413"/>
        <dbReference type="ChEBI" id="CHEBI:456216"/>
        <dbReference type="EC" id="6.3.2.17"/>
    </reaction>
</comment>
<dbReference type="Pfam" id="PF08245">
    <property type="entry name" value="Mur_ligase_M"/>
    <property type="match status" value="1"/>
</dbReference>
<dbReference type="GO" id="GO:0046872">
    <property type="term" value="F:metal ion binding"/>
    <property type="evidence" value="ECO:0007669"/>
    <property type="project" value="UniProtKB-KW"/>
</dbReference>
<keyword evidence="13 23" id="KW-0067">ATP-binding</keyword>
<dbReference type="InterPro" id="IPR036615">
    <property type="entry name" value="Mur_ligase_C_dom_sf"/>
</dbReference>
<gene>
    <name evidence="26" type="primary">folC</name>
    <name evidence="26" type="ORF">GCM10007894_05750</name>
</gene>
<name>A0AA37TMT8_9GAMM</name>
<dbReference type="EC" id="6.3.2.12" evidence="7"/>
<evidence type="ECO:0000256" key="16">
    <source>
        <dbReference type="ARBA" id="ARBA00030048"/>
    </source>
</evidence>